<name>A0A2L2U4F2_9HYPO</name>
<organism evidence="2 3">
    <name type="scientific">Fusarium venenatum</name>
    <dbReference type="NCBI Taxonomy" id="56646"/>
    <lineage>
        <taxon>Eukaryota</taxon>
        <taxon>Fungi</taxon>
        <taxon>Dikarya</taxon>
        <taxon>Ascomycota</taxon>
        <taxon>Pezizomycotina</taxon>
        <taxon>Sordariomycetes</taxon>
        <taxon>Hypocreomycetidae</taxon>
        <taxon>Hypocreales</taxon>
        <taxon>Nectriaceae</taxon>
        <taxon>Fusarium</taxon>
    </lineage>
</organism>
<evidence type="ECO:0000313" key="2">
    <source>
        <dbReference type="EMBL" id="CEI69955.1"/>
    </source>
</evidence>
<protein>
    <submittedName>
        <fullName evidence="2">Uncharacterized protein</fullName>
    </submittedName>
</protein>
<reference evidence="3" key="1">
    <citation type="submission" date="2014-10" db="EMBL/GenBank/DDBJ databases">
        <authorList>
            <person name="King R."/>
        </authorList>
    </citation>
    <scope>NUCLEOTIDE SEQUENCE [LARGE SCALE GENOMIC DNA]</scope>
    <source>
        <strain evidence="3">A3/5</strain>
    </source>
</reference>
<accession>A0A2L2U4F2</accession>
<dbReference type="AlphaFoldDB" id="A0A2L2U4F2"/>
<sequence length="111" mass="12407">MDTSELKDMKPMGKRENSPTSVCQRQVATETLSGNAPTAGTETLGLSQANSDAIFTGSTIQAETRFETRIPNISNWLWNIDRPWEGFRSPNSPDFKIVRDKTENNIMTQAK</sequence>
<feature type="compositionally biased region" description="Basic and acidic residues" evidence="1">
    <location>
        <begin position="1"/>
        <end position="17"/>
    </location>
</feature>
<proteinExistence type="predicted"/>
<dbReference type="EMBL" id="LN649231">
    <property type="protein sequence ID" value="CEI69955.1"/>
    <property type="molecule type" value="Genomic_DNA"/>
</dbReference>
<evidence type="ECO:0000313" key="3">
    <source>
        <dbReference type="Proteomes" id="UP000245910"/>
    </source>
</evidence>
<feature type="region of interest" description="Disordered" evidence="1">
    <location>
        <begin position="1"/>
        <end position="22"/>
    </location>
</feature>
<evidence type="ECO:0000256" key="1">
    <source>
        <dbReference type="SAM" id="MobiDB-lite"/>
    </source>
</evidence>
<keyword evidence="3" id="KW-1185">Reference proteome</keyword>
<dbReference type="Proteomes" id="UP000245910">
    <property type="component" value="Chromosome III"/>
</dbReference>